<comment type="subunit">
    <text evidence="2">Monomer.</text>
</comment>
<comment type="caution">
    <text evidence="5">The sequence shown here is derived from an EMBL/GenBank/DDBJ whole genome shotgun (WGS) entry which is preliminary data.</text>
</comment>
<evidence type="ECO:0000313" key="4">
    <source>
        <dbReference type="EMBL" id="SFC12667.1"/>
    </source>
</evidence>
<dbReference type="GO" id="GO:0016853">
    <property type="term" value="F:isomerase activity"/>
    <property type="evidence" value="ECO:0007669"/>
    <property type="project" value="InterPro"/>
</dbReference>
<evidence type="ECO:0000313" key="7">
    <source>
        <dbReference type="Proteomes" id="UP000198940"/>
    </source>
</evidence>
<name>A0A1M6Z0G2_9FLAO</name>
<proteinExistence type="predicted"/>
<dbReference type="SUPFAM" id="SSF74650">
    <property type="entry name" value="Galactose mutarotase-like"/>
    <property type="match status" value="1"/>
</dbReference>
<dbReference type="GO" id="GO:0005975">
    <property type="term" value="P:carbohydrate metabolic process"/>
    <property type="evidence" value="ECO:0007669"/>
    <property type="project" value="InterPro"/>
</dbReference>
<dbReference type="OrthoDB" id="9795355at2"/>
<dbReference type="Gene3D" id="2.70.98.10">
    <property type="match status" value="1"/>
</dbReference>
<comment type="cofactor">
    <cofactor evidence="1">
        <name>Ca(2+)</name>
        <dbReference type="ChEBI" id="CHEBI:29108"/>
    </cofactor>
</comment>
<dbReference type="GO" id="GO:0030246">
    <property type="term" value="F:carbohydrate binding"/>
    <property type="evidence" value="ECO:0007669"/>
    <property type="project" value="InterPro"/>
</dbReference>
<organism evidence="5 6">
    <name type="scientific">Flagellimonas taeanensis</name>
    <dbReference type="NCBI Taxonomy" id="1005926"/>
    <lineage>
        <taxon>Bacteria</taxon>
        <taxon>Pseudomonadati</taxon>
        <taxon>Bacteroidota</taxon>
        <taxon>Flavobacteriia</taxon>
        <taxon>Flavobacteriales</taxon>
        <taxon>Flavobacteriaceae</taxon>
        <taxon>Flagellimonas</taxon>
    </lineage>
</organism>
<accession>A0A1M6Z0G2</accession>
<dbReference type="EMBL" id="FRAT01000008">
    <property type="protein sequence ID" value="SHL23998.1"/>
    <property type="molecule type" value="Genomic_DNA"/>
</dbReference>
<protein>
    <submittedName>
        <fullName evidence="5">Aldose 1-epimerase</fullName>
    </submittedName>
</protein>
<evidence type="ECO:0000256" key="3">
    <source>
        <dbReference type="ARBA" id="ARBA00022837"/>
    </source>
</evidence>
<sequence>MIQLKNNTYTVGIDAGELVSFVVDGHEFIHQKGSPGWGSSDTEMFPIIGPVNEANFRIKTPKGEAVQDQHGLLRQMPYGLESQSETSAVFVKRYHAGTVVNNSKYPDKSTEPQLAWPYDFVFEKSFQLKDDMLEITFQISGEKGMPFMLGYHPAFKLHSSSPKIVAKGREISLDEVLAVGNRALQVPDCSSISLKDSRQMTIETEGFGNFMCWTEVDNMVCIEPISFYPYDMKQSNLHEGFLHLEGTAKFKVSLKPGA</sequence>
<gene>
    <name evidence="4" type="ORF">SAMN04487891_10695</name>
    <name evidence="5" type="ORF">SAMN05216293_3025</name>
</gene>
<evidence type="ECO:0000313" key="6">
    <source>
        <dbReference type="Proteomes" id="UP000184031"/>
    </source>
</evidence>
<dbReference type="Proteomes" id="UP000184031">
    <property type="component" value="Unassembled WGS sequence"/>
</dbReference>
<dbReference type="EMBL" id="FOKU01000006">
    <property type="protein sequence ID" value="SFC12667.1"/>
    <property type="molecule type" value="Genomic_DNA"/>
</dbReference>
<dbReference type="STRING" id="1055723.SAMN05216293_3025"/>
<evidence type="ECO:0000256" key="1">
    <source>
        <dbReference type="ARBA" id="ARBA00001913"/>
    </source>
</evidence>
<keyword evidence="7" id="KW-1185">Reference proteome</keyword>
<reference evidence="5 6" key="1">
    <citation type="submission" date="2016-11" db="EMBL/GenBank/DDBJ databases">
        <authorList>
            <person name="Varghese N."/>
            <person name="Submissions S."/>
        </authorList>
    </citation>
    <scope>NUCLEOTIDE SEQUENCE [LARGE SCALE GENOMIC DNA]</scope>
    <source>
        <strain evidence="5 6">CGMCC 1.12174</strain>
        <strain evidence="4 7">DSM 26351</strain>
    </source>
</reference>
<dbReference type="InterPro" id="IPR014718">
    <property type="entry name" value="GH-type_carb-bd"/>
</dbReference>
<dbReference type="InterPro" id="IPR008183">
    <property type="entry name" value="Aldose_1/G6P_1-epimerase"/>
</dbReference>
<dbReference type="RefSeq" id="WP_072881345.1">
    <property type="nucleotide sequence ID" value="NZ_FOKU01000006.1"/>
</dbReference>
<dbReference type="InterPro" id="IPR011013">
    <property type="entry name" value="Gal_mutarotase_sf_dom"/>
</dbReference>
<evidence type="ECO:0000313" key="5">
    <source>
        <dbReference type="EMBL" id="SHL23998.1"/>
    </source>
</evidence>
<dbReference type="Proteomes" id="UP000198940">
    <property type="component" value="Unassembled WGS sequence"/>
</dbReference>
<dbReference type="AlphaFoldDB" id="A0A1M6Z0G2"/>
<evidence type="ECO:0000256" key="2">
    <source>
        <dbReference type="ARBA" id="ARBA00011245"/>
    </source>
</evidence>
<dbReference type="Pfam" id="PF01263">
    <property type="entry name" value="Aldose_epim"/>
    <property type="match status" value="1"/>
</dbReference>
<keyword evidence="3" id="KW-0106">Calcium</keyword>